<dbReference type="InterPro" id="IPR056792">
    <property type="entry name" value="PRC_RimM"/>
</dbReference>
<dbReference type="InterPro" id="IPR011961">
    <property type="entry name" value="RimM"/>
</dbReference>
<evidence type="ECO:0000259" key="6">
    <source>
        <dbReference type="Pfam" id="PF01782"/>
    </source>
</evidence>
<evidence type="ECO:0000259" key="7">
    <source>
        <dbReference type="Pfam" id="PF24986"/>
    </source>
</evidence>
<dbReference type="GO" id="GO:0043022">
    <property type="term" value="F:ribosome binding"/>
    <property type="evidence" value="ECO:0007669"/>
    <property type="project" value="InterPro"/>
</dbReference>
<name>A0A917J367_9BACT</name>
<accession>A0A917J367</accession>
<dbReference type="PANTHER" id="PTHR33692">
    <property type="entry name" value="RIBOSOME MATURATION FACTOR RIMM"/>
    <property type="match status" value="1"/>
</dbReference>
<dbReference type="InterPro" id="IPR011033">
    <property type="entry name" value="PRC_barrel-like_sf"/>
</dbReference>
<dbReference type="SUPFAM" id="SSF50447">
    <property type="entry name" value="Translation proteins"/>
    <property type="match status" value="1"/>
</dbReference>
<dbReference type="GO" id="GO:0006364">
    <property type="term" value="P:rRNA processing"/>
    <property type="evidence" value="ECO:0007669"/>
    <property type="project" value="UniProtKB-UniRule"/>
</dbReference>
<comment type="subcellular location">
    <subcellularLocation>
        <location evidence="5">Cytoplasm</location>
    </subcellularLocation>
</comment>
<dbReference type="RefSeq" id="WP_188957630.1">
    <property type="nucleotide sequence ID" value="NZ_BMIB01000005.1"/>
</dbReference>
<dbReference type="Pfam" id="PF01782">
    <property type="entry name" value="RimM"/>
    <property type="match status" value="1"/>
</dbReference>
<evidence type="ECO:0000313" key="8">
    <source>
        <dbReference type="EMBL" id="GGH79840.1"/>
    </source>
</evidence>
<organism evidence="8 9">
    <name type="scientific">Filimonas zeae</name>
    <dbReference type="NCBI Taxonomy" id="1737353"/>
    <lineage>
        <taxon>Bacteria</taxon>
        <taxon>Pseudomonadati</taxon>
        <taxon>Bacteroidota</taxon>
        <taxon>Chitinophagia</taxon>
        <taxon>Chitinophagales</taxon>
        <taxon>Chitinophagaceae</taxon>
        <taxon>Filimonas</taxon>
    </lineage>
</organism>
<evidence type="ECO:0000256" key="5">
    <source>
        <dbReference type="HAMAP-Rule" id="MF_00014"/>
    </source>
</evidence>
<evidence type="ECO:0000256" key="3">
    <source>
        <dbReference type="ARBA" id="ARBA00022552"/>
    </source>
</evidence>
<proteinExistence type="inferred from homology"/>
<dbReference type="InterPro" id="IPR036976">
    <property type="entry name" value="RimM_N_sf"/>
</dbReference>
<keyword evidence="4 5" id="KW-0143">Chaperone</keyword>
<dbReference type="GO" id="GO:0005840">
    <property type="term" value="C:ribosome"/>
    <property type="evidence" value="ECO:0007669"/>
    <property type="project" value="InterPro"/>
</dbReference>
<keyword evidence="9" id="KW-1185">Reference proteome</keyword>
<dbReference type="Proteomes" id="UP000627292">
    <property type="component" value="Unassembled WGS sequence"/>
</dbReference>
<feature type="domain" description="RimM N-terminal" evidence="6">
    <location>
        <begin position="6"/>
        <end position="87"/>
    </location>
</feature>
<feature type="domain" description="Ribosome maturation factor RimM PRC barrel" evidence="7">
    <location>
        <begin position="101"/>
        <end position="165"/>
    </location>
</feature>
<comment type="function">
    <text evidence="5">An accessory protein needed during the final step in the assembly of 30S ribosomal subunit, possibly for assembly of the head region. Essential for efficient processing of 16S rRNA. May be needed both before and after RbfA during the maturation of 16S rRNA. It has affinity for free ribosomal 30S subunits but not for 70S ribosomes.</text>
</comment>
<comment type="domain">
    <text evidence="5">The PRC barrel domain binds ribosomal protein uS19.</text>
</comment>
<dbReference type="Gene3D" id="2.30.30.240">
    <property type="entry name" value="PRC-barrel domain"/>
    <property type="match status" value="1"/>
</dbReference>
<dbReference type="GO" id="GO:0005737">
    <property type="term" value="C:cytoplasm"/>
    <property type="evidence" value="ECO:0007669"/>
    <property type="project" value="UniProtKB-SubCell"/>
</dbReference>
<dbReference type="Gene3D" id="2.40.30.60">
    <property type="entry name" value="RimM"/>
    <property type="match status" value="1"/>
</dbReference>
<comment type="subunit">
    <text evidence="5">Binds ribosomal protein uS19.</text>
</comment>
<dbReference type="AlphaFoldDB" id="A0A917J367"/>
<comment type="similarity">
    <text evidence="5">Belongs to the RimM family.</text>
</comment>
<dbReference type="HAMAP" id="MF_00014">
    <property type="entry name" value="Ribosome_mat_RimM"/>
    <property type="match status" value="1"/>
</dbReference>
<protein>
    <recommendedName>
        <fullName evidence="5">Ribosome maturation factor RimM</fullName>
    </recommendedName>
</protein>
<dbReference type="GO" id="GO:0042274">
    <property type="term" value="P:ribosomal small subunit biogenesis"/>
    <property type="evidence" value="ECO:0007669"/>
    <property type="project" value="UniProtKB-UniRule"/>
</dbReference>
<dbReference type="Pfam" id="PF24986">
    <property type="entry name" value="PRC_RimM"/>
    <property type="match status" value="1"/>
</dbReference>
<dbReference type="InterPro" id="IPR009000">
    <property type="entry name" value="Transl_B-barrel_sf"/>
</dbReference>
<dbReference type="SUPFAM" id="SSF50346">
    <property type="entry name" value="PRC-barrel domain"/>
    <property type="match status" value="1"/>
</dbReference>
<dbReference type="InterPro" id="IPR002676">
    <property type="entry name" value="RimM_N"/>
</dbReference>
<dbReference type="EMBL" id="BMIB01000005">
    <property type="protein sequence ID" value="GGH79840.1"/>
    <property type="molecule type" value="Genomic_DNA"/>
</dbReference>
<evidence type="ECO:0000313" key="9">
    <source>
        <dbReference type="Proteomes" id="UP000627292"/>
    </source>
</evidence>
<evidence type="ECO:0000256" key="1">
    <source>
        <dbReference type="ARBA" id="ARBA00022490"/>
    </source>
</evidence>
<reference evidence="8" key="2">
    <citation type="submission" date="2020-09" db="EMBL/GenBank/DDBJ databases">
        <authorList>
            <person name="Sun Q."/>
            <person name="Zhou Y."/>
        </authorList>
    </citation>
    <scope>NUCLEOTIDE SEQUENCE</scope>
    <source>
        <strain evidence="8">CGMCC 1.15290</strain>
    </source>
</reference>
<dbReference type="NCBIfam" id="TIGR02273">
    <property type="entry name" value="16S_RimM"/>
    <property type="match status" value="1"/>
</dbReference>
<sequence length="170" mass="19027">MDYIHIGKIVATFGVKGELILLHALNRKTALKDVEAVFVEEKNGTRLPYFLETSKAKTGTEIYLKLEGVDTKEAAVALVQKKIWLQDADFRKLAGTKSPISLLGYQLIHSGENLGAIEEVIEQPHQVLLRITYKGNEALIPLHDETLEKVDRVKGEVHVVLPEGLLEIYE</sequence>
<reference evidence="8" key="1">
    <citation type="journal article" date="2014" name="Int. J. Syst. Evol. Microbiol.">
        <title>Complete genome sequence of Corynebacterium casei LMG S-19264T (=DSM 44701T), isolated from a smear-ripened cheese.</title>
        <authorList>
            <consortium name="US DOE Joint Genome Institute (JGI-PGF)"/>
            <person name="Walter F."/>
            <person name="Albersmeier A."/>
            <person name="Kalinowski J."/>
            <person name="Ruckert C."/>
        </authorList>
    </citation>
    <scope>NUCLEOTIDE SEQUENCE</scope>
    <source>
        <strain evidence="8">CGMCC 1.15290</strain>
    </source>
</reference>
<keyword evidence="2 5" id="KW-0690">Ribosome biogenesis</keyword>
<evidence type="ECO:0000256" key="2">
    <source>
        <dbReference type="ARBA" id="ARBA00022517"/>
    </source>
</evidence>
<evidence type="ECO:0000256" key="4">
    <source>
        <dbReference type="ARBA" id="ARBA00023186"/>
    </source>
</evidence>
<keyword evidence="1 5" id="KW-0963">Cytoplasm</keyword>
<comment type="caution">
    <text evidence="8">The sequence shown here is derived from an EMBL/GenBank/DDBJ whole genome shotgun (WGS) entry which is preliminary data.</text>
</comment>
<keyword evidence="3 5" id="KW-0698">rRNA processing</keyword>
<gene>
    <name evidence="5 8" type="primary">rimM</name>
    <name evidence="8" type="ORF">GCM10011379_49820</name>
</gene>
<dbReference type="PANTHER" id="PTHR33692:SF1">
    <property type="entry name" value="RIBOSOME MATURATION FACTOR RIMM"/>
    <property type="match status" value="1"/>
</dbReference>